<name>A0ABW3UM34_9BACL</name>
<dbReference type="Proteomes" id="UP001597180">
    <property type="component" value="Unassembled WGS sequence"/>
</dbReference>
<proteinExistence type="predicted"/>
<reference evidence="2" key="1">
    <citation type="journal article" date="2019" name="Int. J. Syst. Evol. Microbiol.">
        <title>The Global Catalogue of Microorganisms (GCM) 10K type strain sequencing project: providing services to taxonomists for standard genome sequencing and annotation.</title>
        <authorList>
            <consortium name="The Broad Institute Genomics Platform"/>
            <consortium name="The Broad Institute Genome Sequencing Center for Infectious Disease"/>
            <person name="Wu L."/>
            <person name="Ma J."/>
        </authorList>
    </citation>
    <scope>NUCLEOTIDE SEQUENCE [LARGE SCALE GENOMIC DNA]</scope>
    <source>
        <strain evidence="2">CCUG 53270</strain>
    </source>
</reference>
<sequence length="274" mass="31941">MTIPGAIPKPLDRPRWRTWLGILYYRVRRRFKWITSSAKWASEISSDKLPYVICTHRTPLLRQLKDVDMQLQYNKVTNLRIAAQRLDGILLNPGETLSYWKAIGKPTRRKGYKDGMILHKGTVRTGVGGGLCQLSNLIYWLALHTPLQVVERYRHGYDVFPDAGRTQPFGTGATCFYNYLDLQLYNPTEAIYQLHIRLTEHDLIGEWRSNLPARYRYEIVETKHWFTQELWGGYVRHNLIARNQYTIEGEWLGGELVAENHAIMMYEPCLPSGE</sequence>
<dbReference type="RefSeq" id="WP_345589776.1">
    <property type="nucleotide sequence ID" value="NZ_BAABJG010000021.1"/>
</dbReference>
<comment type="caution">
    <text evidence="1">The sequence shown here is derived from an EMBL/GenBank/DDBJ whole genome shotgun (WGS) entry which is preliminary data.</text>
</comment>
<evidence type="ECO:0000313" key="1">
    <source>
        <dbReference type="EMBL" id="MFD1221364.1"/>
    </source>
</evidence>
<organism evidence="1 2">
    <name type="scientific">Paenibacillus vulneris</name>
    <dbReference type="NCBI Taxonomy" id="1133364"/>
    <lineage>
        <taxon>Bacteria</taxon>
        <taxon>Bacillati</taxon>
        <taxon>Bacillota</taxon>
        <taxon>Bacilli</taxon>
        <taxon>Bacillales</taxon>
        <taxon>Paenibacillaceae</taxon>
        <taxon>Paenibacillus</taxon>
    </lineage>
</organism>
<dbReference type="Pfam" id="PF04294">
    <property type="entry name" value="VanW"/>
    <property type="match status" value="1"/>
</dbReference>
<evidence type="ECO:0000313" key="2">
    <source>
        <dbReference type="Proteomes" id="UP001597180"/>
    </source>
</evidence>
<dbReference type="InterPro" id="IPR007391">
    <property type="entry name" value="Vancomycin_resist_VanW"/>
</dbReference>
<dbReference type="EMBL" id="JBHTLU010000015">
    <property type="protein sequence ID" value="MFD1221364.1"/>
    <property type="molecule type" value="Genomic_DNA"/>
</dbReference>
<keyword evidence="2" id="KW-1185">Reference proteome</keyword>
<protein>
    <submittedName>
        <fullName evidence="1">VanW family protein</fullName>
    </submittedName>
</protein>
<dbReference type="InterPro" id="IPR052913">
    <property type="entry name" value="Glycopeptide_resist_protein"/>
</dbReference>
<accession>A0ABW3UM34</accession>
<gene>
    <name evidence="1" type="ORF">ACFQ4B_14655</name>
</gene>
<dbReference type="PANTHER" id="PTHR35788:SF1">
    <property type="entry name" value="EXPORTED PROTEIN"/>
    <property type="match status" value="1"/>
</dbReference>
<dbReference type="PANTHER" id="PTHR35788">
    <property type="entry name" value="EXPORTED PROTEIN-RELATED"/>
    <property type="match status" value="1"/>
</dbReference>